<accession>A0A4P8HMM3</accession>
<evidence type="ECO:0000313" key="3">
    <source>
        <dbReference type="Proteomes" id="UP000298763"/>
    </source>
</evidence>
<dbReference type="AlphaFoldDB" id="A0A4P8HMM3"/>
<name>A0A4P8HMM3_9BURK</name>
<dbReference type="Proteomes" id="UP000298763">
    <property type="component" value="Chromosome"/>
</dbReference>
<dbReference type="EMBL" id="JACHXS010000001">
    <property type="protein sequence ID" value="MBB3219620.1"/>
    <property type="molecule type" value="Genomic_DNA"/>
</dbReference>
<evidence type="ECO:0000313" key="1">
    <source>
        <dbReference type="EMBL" id="MBB3219620.1"/>
    </source>
</evidence>
<protein>
    <submittedName>
        <fullName evidence="1">Phage-related tail protein</fullName>
    </submittedName>
</protein>
<reference evidence="1 4" key="2">
    <citation type="submission" date="2020-08" db="EMBL/GenBank/DDBJ databases">
        <title>Genomic Encyclopedia of Type Strains, Phase III (KMG-III): the genomes of soil and plant-associated and newly described type strains.</title>
        <authorList>
            <person name="Whitman W."/>
        </authorList>
    </citation>
    <scope>NUCLEOTIDE SEQUENCE [LARGE SCALE GENOMIC DNA]</scope>
    <source>
        <strain evidence="1 4">CECT 7753</strain>
    </source>
</reference>
<evidence type="ECO:0000313" key="4">
    <source>
        <dbReference type="Proteomes" id="UP000584325"/>
    </source>
</evidence>
<evidence type="ECO:0000313" key="2">
    <source>
        <dbReference type="EMBL" id="QCP09684.1"/>
    </source>
</evidence>
<sequence length="232" mass="23508">MAEAAGIDEALALARALADRMDTLEQAGGDPGRPGVTADQLAALAGRIEMLRERLQGECAAVADETAAAAEALAAAAVGAEAAIGDAAGEARQAAAAFSERLVELDESAAAVLAAGREDVAGVAGRAAAQLADALEQAGSAWQETAGKAQRHVDGLLDSSMSHLRGDADEAAQAMRERLQRYAALQASMADVVRRVDDTIGLFADSMQATQTGLNLTAGTLNDIVGILSDVA</sequence>
<keyword evidence="3" id="KW-1185">Reference proteome</keyword>
<dbReference type="Proteomes" id="UP000584325">
    <property type="component" value="Unassembled WGS sequence"/>
</dbReference>
<dbReference type="EMBL" id="CP040017">
    <property type="protein sequence ID" value="QCP09684.1"/>
    <property type="molecule type" value="Genomic_DNA"/>
</dbReference>
<proteinExistence type="predicted"/>
<organism evidence="1 4">
    <name type="scientific">Pseudoduganella umbonata</name>
    <dbReference type="NCBI Taxonomy" id="864828"/>
    <lineage>
        <taxon>Bacteria</taxon>
        <taxon>Pseudomonadati</taxon>
        <taxon>Pseudomonadota</taxon>
        <taxon>Betaproteobacteria</taxon>
        <taxon>Burkholderiales</taxon>
        <taxon>Oxalobacteraceae</taxon>
        <taxon>Telluria group</taxon>
        <taxon>Pseudoduganella</taxon>
    </lineage>
</organism>
<reference evidence="2 3" key="1">
    <citation type="submission" date="2019-05" db="EMBL/GenBank/DDBJ databases">
        <title>Draft Genome Sequences of Six Type Strains of the Genus Massilia.</title>
        <authorList>
            <person name="Miess H."/>
            <person name="Frediansyhah A."/>
            <person name="Gross H."/>
        </authorList>
    </citation>
    <scope>NUCLEOTIDE SEQUENCE [LARGE SCALE GENOMIC DNA]</scope>
    <source>
        <strain evidence="2 3">DSMZ 26121</strain>
    </source>
</reference>
<dbReference type="RefSeq" id="WP_137312571.1">
    <property type="nucleotide sequence ID" value="NZ_CP040017.1"/>
</dbReference>
<gene>
    <name evidence="2" type="ORF">FCL38_04045</name>
    <name evidence="1" type="ORF">FHS02_000407</name>
</gene>